<feature type="region of interest" description="Disordered" evidence="1">
    <location>
        <begin position="29"/>
        <end position="51"/>
    </location>
</feature>
<accession>A0A6I8LFW5</accession>
<dbReference type="AlphaFoldDB" id="A0A6I8LFW5"/>
<evidence type="ECO:0000313" key="3">
    <source>
        <dbReference type="Proteomes" id="UP000399805"/>
    </source>
</evidence>
<organism evidence="2 3">
    <name type="scientific">Amycolatopsis camponoti</name>
    <dbReference type="NCBI Taxonomy" id="2606593"/>
    <lineage>
        <taxon>Bacteria</taxon>
        <taxon>Bacillati</taxon>
        <taxon>Actinomycetota</taxon>
        <taxon>Actinomycetes</taxon>
        <taxon>Pseudonocardiales</taxon>
        <taxon>Pseudonocardiaceae</taxon>
        <taxon>Amycolatopsis</taxon>
    </lineage>
</organism>
<dbReference type="Proteomes" id="UP000399805">
    <property type="component" value="Unassembled WGS sequence"/>
</dbReference>
<reference evidence="2 3" key="1">
    <citation type="submission" date="2019-09" db="EMBL/GenBank/DDBJ databases">
        <authorList>
            <person name="Leyn A S."/>
        </authorList>
    </citation>
    <scope>NUCLEOTIDE SEQUENCE [LARGE SCALE GENOMIC DNA]</scope>
    <source>
        <strain evidence="2">AA231_1</strain>
    </source>
</reference>
<name>A0A6I8LFW5_9PSEU</name>
<dbReference type="RefSeq" id="WP_155540689.1">
    <property type="nucleotide sequence ID" value="NZ_CABVGP010000001.1"/>
</dbReference>
<proteinExistence type="predicted"/>
<evidence type="ECO:0000313" key="2">
    <source>
        <dbReference type="EMBL" id="VVJ15147.1"/>
    </source>
</evidence>
<keyword evidence="3" id="KW-1185">Reference proteome</keyword>
<gene>
    <name evidence="2" type="ORF">AA23TX_00169</name>
</gene>
<protein>
    <submittedName>
        <fullName evidence="2">Uncharacterized protein</fullName>
    </submittedName>
</protein>
<dbReference type="EMBL" id="CABVGP010000001">
    <property type="protein sequence ID" value="VVJ15147.1"/>
    <property type="molecule type" value="Genomic_DNA"/>
</dbReference>
<evidence type="ECO:0000256" key="1">
    <source>
        <dbReference type="SAM" id="MobiDB-lite"/>
    </source>
</evidence>
<sequence>MNKKLVGSAVVGAAVLAIVVVQFVGGGEEAPAAAPPPSPSMPTTTTLPSQGTLEAYNFPDVAGGRGWSIQIPVPTGWIVTHENDRASYRNGQVLLETDKVPITQEDALSGLKAVAAKAHQDGSVVKPVEAGDIQDAAKWDYTYVRDGYPERATVIGLGAGDSLVTIRYEAPPAEFDRNRGVLDAAMHVSAPG</sequence>